<feature type="domain" description="Penicillin-binding protein dimerisation" evidence="5">
    <location>
        <begin position="88"/>
        <end position="209"/>
    </location>
</feature>
<dbReference type="InterPro" id="IPR005311">
    <property type="entry name" value="PBP_dimer"/>
</dbReference>
<evidence type="ECO:0000313" key="7">
    <source>
        <dbReference type="Proteomes" id="UP000179214"/>
    </source>
</evidence>
<name>A0A1G2I3U1_9BACT</name>
<feature type="domain" description="Penicillin-binding protein transpeptidase" evidence="4">
    <location>
        <begin position="261"/>
        <end position="565"/>
    </location>
</feature>
<evidence type="ECO:0000256" key="1">
    <source>
        <dbReference type="ARBA" id="ARBA00004370"/>
    </source>
</evidence>
<evidence type="ECO:0000259" key="4">
    <source>
        <dbReference type="Pfam" id="PF00905"/>
    </source>
</evidence>
<evidence type="ECO:0000259" key="5">
    <source>
        <dbReference type="Pfam" id="PF03717"/>
    </source>
</evidence>
<dbReference type="InterPro" id="IPR036138">
    <property type="entry name" value="PBP_dimer_sf"/>
</dbReference>
<dbReference type="Gene3D" id="3.30.450.330">
    <property type="match status" value="1"/>
</dbReference>
<dbReference type="Pfam" id="PF03717">
    <property type="entry name" value="PBP_dimer"/>
    <property type="match status" value="1"/>
</dbReference>
<evidence type="ECO:0000256" key="3">
    <source>
        <dbReference type="SAM" id="Phobius"/>
    </source>
</evidence>
<dbReference type="InterPro" id="IPR001460">
    <property type="entry name" value="PCN-bd_Tpept"/>
</dbReference>
<dbReference type="PANTHER" id="PTHR30627">
    <property type="entry name" value="PEPTIDOGLYCAN D,D-TRANSPEPTIDASE"/>
    <property type="match status" value="1"/>
</dbReference>
<protein>
    <recommendedName>
        <fullName evidence="8">Penicillin-binding protein transpeptidase domain-containing protein</fullName>
    </recommendedName>
</protein>
<keyword evidence="3" id="KW-1133">Transmembrane helix</keyword>
<gene>
    <name evidence="6" type="ORF">A3F47_01730</name>
</gene>
<evidence type="ECO:0000313" key="6">
    <source>
        <dbReference type="EMBL" id="OGZ69433.1"/>
    </source>
</evidence>
<dbReference type="PANTHER" id="PTHR30627:SF1">
    <property type="entry name" value="PEPTIDOGLYCAN D,D-TRANSPEPTIDASE FTSI"/>
    <property type="match status" value="1"/>
</dbReference>
<proteinExistence type="predicted"/>
<dbReference type="Gene3D" id="3.40.710.10">
    <property type="entry name" value="DD-peptidase/beta-lactamase superfamily"/>
    <property type="match status" value="1"/>
</dbReference>
<dbReference type="InterPro" id="IPR050515">
    <property type="entry name" value="Beta-lactam/transpept"/>
</dbReference>
<keyword evidence="2 3" id="KW-0472">Membrane</keyword>
<dbReference type="SUPFAM" id="SSF56601">
    <property type="entry name" value="beta-lactamase/transpeptidase-like"/>
    <property type="match status" value="1"/>
</dbReference>
<dbReference type="Gene3D" id="3.90.1310.10">
    <property type="entry name" value="Penicillin-binding protein 2a (Domain 2)"/>
    <property type="match status" value="1"/>
</dbReference>
<comment type="subcellular location">
    <subcellularLocation>
        <location evidence="1">Membrane</location>
    </subcellularLocation>
</comment>
<dbReference type="SUPFAM" id="SSF56519">
    <property type="entry name" value="Penicillin binding protein dimerisation domain"/>
    <property type="match status" value="1"/>
</dbReference>
<dbReference type="AlphaFoldDB" id="A0A1G2I3U1"/>
<evidence type="ECO:0000256" key="2">
    <source>
        <dbReference type="ARBA" id="ARBA00023136"/>
    </source>
</evidence>
<comment type="caution">
    <text evidence="6">The sequence shown here is derived from an EMBL/GenBank/DDBJ whole genome shotgun (WGS) entry which is preliminary data.</text>
</comment>
<dbReference type="InterPro" id="IPR012338">
    <property type="entry name" value="Beta-lactam/transpept-like"/>
</dbReference>
<keyword evidence="3" id="KW-0812">Transmembrane</keyword>
<accession>A0A1G2I3U1</accession>
<organism evidence="6 7">
    <name type="scientific">Candidatus Staskawiczbacteria bacterium RIFCSPHIGHO2_12_FULL_38_11</name>
    <dbReference type="NCBI Taxonomy" id="1802209"/>
    <lineage>
        <taxon>Bacteria</taxon>
        <taxon>Candidatus Staskawicziibacteriota</taxon>
    </lineage>
</organism>
<dbReference type="Proteomes" id="UP000179214">
    <property type="component" value="Unassembled WGS sequence"/>
</dbReference>
<dbReference type="Pfam" id="PF00905">
    <property type="entry name" value="Transpeptidase"/>
    <property type="match status" value="1"/>
</dbReference>
<sequence length="580" mass="64823">MLRVELKTTNYKIKVRNWRPKILLFFLFIIAAIIIVRLFYIQVLNKKYYSAIALGQQTGFQEVQGNRGEIFFENSKETKGAKASGEMKSLAINKEKWLVSAVPKNIKDKDEFAEVLSLTIKESKEWVISKLGESDSYVVIKKDLSQEDADQLKKLKLQGLSFESTPERYYPQESLASQVVGFLGGDGIGQYGIEGFYEDILKGKKGIKEERKGLDLISSNNSDNFLNGSDLYLTIDYNIQFQAEALLLEAKKNIDIDSGQIIVLKPDFGRVLALANFPSFNPNEYSKQKDFDIFQNSATQKLFEPGSVFKPFTMAMALQEGKVSPETTFVDTGSFTIGPDTIHNFDRKKYGKQTMSGILEKSINTGAVFLSQTINHQTFLDYLDKFGFADQTEIDVQGEVYSNNNILRNGSDFGFATASFGQGIQMTPIQLAGAFCIFANGGKIVKPYIVEKIVHGQDEVFINPEVSGSVISQNTASQVTTMLTNVVERGFGDIAKIPGYYLAGKTGTAEVPFENKKGYYTDRTIQSFIGFGPALKPQFLILVKLDNPKVTKSALSATPIFKKLAQYIINYWQIPPDYTN</sequence>
<dbReference type="GO" id="GO:0008658">
    <property type="term" value="F:penicillin binding"/>
    <property type="evidence" value="ECO:0007669"/>
    <property type="project" value="InterPro"/>
</dbReference>
<feature type="transmembrane region" description="Helical" evidence="3">
    <location>
        <begin position="21"/>
        <end position="40"/>
    </location>
</feature>
<reference evidence="6 7" key="1">
    <citation type="journal article" date="2016" name="Nat. Commun.">
        <title>Thousands of microbial genomes shed light on interconnected biogeochemical processes in an aquifer system.</title>
        <authorList>
            <person name="Anantharaman K."/>
            <person name="Brown C.T."/>
            <person name="Hug L.A."/>
            <person name="Sharon I."/>
            <person name="Castelle C.J."/>
            <person name="Probst A.J."/>
            <person name="Thomas B.C."/>
            <person name="Singh A."/>
            <person name="Wilkins M.J."/>
            <person name="Karaoz U."/>
            <person name="Brodie E.L."/>
            <person name="Williams K.H."/>
            <person name="Hubbard S.S."/>
            <person name="Banfield J.F."/>
        </authorList>
    </citation>
    <scope>NUCLEOTIDE SEQUENCE [LARGE SCALE GENOMIC DNA]</scope>
</reference>
<evidence type="ECO:0008006" key="8">
    <source>
        <dbReference type="Google" id="ProtNLM"/>
    </source>
</evidence>
<dbReference type="GO" id="GO:0071555">
    <property type="term" value="P:cell wall organization"/>
    <property type="evidence" value="ECO:0007669"/>
    <property type="project" value="TreeGrafter"/>
</dbReference>
<dbReference type="EMBL" id="MHOV01000034">
    <property type="protein sequence ID" value="OGZ69433.1"/>
    <property type="molecule type" value="Genomic_DNA"/>
</dbReference>
<dbReference type="GO" id="GO:0005886">
    <property type="term" value="C:plasma membrane"/>
    <property type="evidence" value="ECO:0007669"/>
    <property type="project" value="TreeGrafter"/>
</dbReference>